<dbReference type="SUPFAM" id="SSF47336">
    <property type="entry name" value="ACP-like"/>
    <property type="match status" value="1"/>
</dbReference>
<evidence type="ECO:0000313" key="2">
    <source>
        <dbReference type="EMBL" id="GAA2679439.1"/>
    </source>
</evidence>
<sequence length="106" mass="11418">MDRAGLTRQSVVEAITAALRETLPHLADRTLNGNTDLSLDLGVESMRRTEVLLSVEQRLGIDIELDAELLGADVTIDDLADRVVAECGRDTPARGAAAHRPPEGME</sequence>
<protein>
    <recommendedName>
        <fullName evidence="1">Carrier domain-containing protein</fullName>
    </recommendedName>
</protein>
<organism evidence="2 3">
    <name type="scientific">Streptomyces lunalinharesii</name>
    <dbReference type="NCBI Taxonomy" id="333384"/>
    <lineage>
        <taxon>Bacteria</taxon>
        <taxon>Bacillati</taxon>
        <taxon>Actinomycetota</taxon>
        <taxon>Actinomycetes</taxon>
        <taxon>Kitasatosporales</taxon>
        <taxon>Streptomycetaceae</taxon>
        <taxon>Streptomyces</taxon>
    </lineage>
</organism>
<dbReference type="EMBL" id="BAAARK010000024">
    <property type="protein sequence ID" value="GAA2679439.1"/>
    <property type="molecule type" value="Genomic_DNA"/>
</dbReference>
<evidence type="ECO:0000259" key="1">
    <source>
        <dbReference type="PROSITE" id="PS50075"/>
    </source>
</evidence>
<keyword evidence="3" id="KW-1185">Reference proteome</keyword>
<dbReference type="InterPro" id="IPR036736">
    <property type="entry name" value="ACP-like_sf"/>
</dbReference>
<reference evidence="2 3" key="1">
    <citation type="journal article" date="2019" name="Int. J. Syst. Evol. Microbiol.">
        <title>The Global Catalogue of Microorganisms (GCM) 10K type strain sequencing project: providing services to taxonomists for standard genome sequencing and annotation.</title>
        <authorList>
            <consortium name="The Broad Institute Genomics Platform"/>
            <consortium name="The Broad Institute Genome Sequencing Center for Infectious Disease"/>
            <person name="Wu L."/>
            <person name="Ma J."/>
        </authorList>
    </citation>
    <scope>NUCLEOTIDE SEQUENCE [LARGE SCALE GENOMIC DNA]</scope>
    <source>
        <strain evidence="2 3">JCM 16374</strain>
    </source>
</reference>
<feature type="domain" description="Carrier" evidence="1">
    <location>
        <begin position="9"/>
        <end position="87"/>
    </location>
</feature>
<dbReference type="Pfam" id="PF00550">
    <property type="entry name" value="PP-binding"/>
    <property type="match status" value="1"/>
</dbReference>
<dbReference type="Proteomes" id="UP001500994">
    <property type="component" value="Unassembled WGS sequence"/>
</dbReference>
<comment type="caution">
    <text evidence="2">The sequence shown here is derived from an EMBL/GenBank/DDBJ whole genome shotgun (WGS) entry which is preliminary data.</text>
</comment>
<proteinExistence type="predicted"/>
<dbReference type="RefSeq" id="WP_344581731.1">
    <property type="nucleotide sequence ID" value="NZ_BAAARK010000024.1"/>
</dbReference>
<accession>A0ABN3SKL8</accession>
<dbReference type="InterPro" id="IPR009081">
    <property type="entry name" value="PP-bd_ACP"/>
</dbReference>
<gene>
    <name evidence="2" type="ORF">GCM10009864_59540</name>
</gene>
<name>A0ABN3SKL8_9ACTN</name>
<dbReference type="Gene3D" id="1.10.1200.10">
    <property type="entry name" value="ACP-like"/>
    <property type="match status" value="1"/>
</dbReference>
<evidence type="ECO:0000313" key="3">
    <source>
        <dbReference type="Proteomes" id="UP001500994"/>
    </source>
</evidence>
<dbReference type="PROSITE" id="PS50075">
    <property type="entry name" value="CARRIER"/>
    <property type="match status" value="1"/>
</dbReference>